<protein>
    <submittedName>
        <fullName evidence="8">CSON006523 protein</fullName>
    </submittedName>
</protein>
<keyword evidence="2" id="KW-0862">Zinc</keyword>
<dbReference type="EMBL" id="UFQT01000244">
    <property type="protein sequence ID" value="SSX22324.1"/>
    <property type="molecule type" value="Genomic_DNA"/>
</dbReference>
<feature type="region of interest" description="Disordered" evidence="5">
    <location>
        <begin position="1061"/>
        <end position="1083"/>
    </location>
</feature>
<accession>A0A336LWH5</accession>
<keyword evidence="1 3" id="KW-0479">Metal-binding</keyword>
<feature type="region of interest" description="Disordered" evidence="5">
    <location>
        <begin position="757"/>
        <end position="800"/>
    </location>
</feature>
<evidence type="ECO:0000256" key="3">
    <source>
        <dbReference type="PROSITE-ProRule" id="PRU00175"/>
    </source>
</evidence>
<dbReference type="VEuPathDB" id="VectorBase:CSON006523"/>
<dbReference type="Pfam" id="PF01663">
    <property type="entry name" value="Phosphodiest"/>
    <property type="match status" value="1"/>
</dbReference>
<feature type="transmembrane region" description="Helical" evidence="6">
    <location>
        <begin position="468"/>
        <end position="487"/>
    </location>
</feature>
<evidence type="ECO:0000256" key="4">
    <source>
        <dbReference type="SAM" id="Coils"/>
    </source>
</evidence>
<feature type="compositionally biased region" description="Low complexity" evidence="5">
    <location>
        <begin position="757"/>
        <end position="776"/>
    </location>
</feature>
<organism evidence="8">
    <name type="scientific">Culicoides sonorensis</name>
    <name type="common">Biting midge</name>
    <dbReference type="NCBI Taxonomy" id="179676"/>
    <lineage>
        <taxon>Eukaryota</taxon>
        <taxon>Metazoa</taxon>
        <taxon>Ecdysozoa</taxon>
        <taxon>Arthropoda</taxon>
        <taxon>Hexapoda</taxon>
        <taxon>Insecta</taxon>
        <taxon>Pterygota</taxon>
        <taxon>Neoptera</taxon>
        <taxon>Endopterygota</taxon>
        <taxon>Diptera</taxon>
        <taxon>Nematocera</taxon>
        <taxon>Chironomoidea</taxon>
        <taxon>Ceratopogonidae</taxon>
        <taxon>Ceratopogoninae</taxon>
        <taxon>Culicoides</taxon>
        <taxon>Monoculicoides</taxon>
    </lineage>
</organism>
<keyword evidence="6" id="KW-1133">Transmembrane helix</keyword>
<evidence type="ECO:0000313" key="8">
    <source>
        <dbReference type="EMBL" id="SSX22324.1"/>
    </source>
</evidence>
<dbReference type="PROSITE" id="PS51257">
    <property type="entry name" value="PROKAR_LIPOPROTEIN"/>
    <property type="match status" value="1"/>
</dbReference>
<dbReference type="Gene3D" id="3.30.40.10">
    <property type="entry name" value="Zinc/RING finger domain, C3HC4 (zinc finger)"/>
    <property type="match status" value="1"/>
</dbReference>
<dbReference type="CDD" id="cd16450">
    <property type="entry name" value="mRING-C3HGC3_RFWD3"/>
    <property type="match status" value="1"/>
</dbReference>
<keyword evidence="6" id="KW-0472">Membrane</keyword>
<dbReference type="InterPro" id="IPR001841">
    <property type="entry name" value="Znf_RING"/>
</dbReference>
<dbReference type="InterPro" id="IPR002591">
    <property type="entry name" value="Phosphodiest/P_Trfase"/>
</dbReference>
<evidence type="ECO:0000256" key="6">
    <source>
        <dbReference type="SAM" id="Phobius"/>
    </source>
</evidence>
<dbReference type="InterPro" id="IPR039527">
    <property type="entry name" value="PIGG/GPI7"/>
</dbReference>
<feature type="transmembrane region" description="Helical" evidence="6">
    <location>
        <begin position="7"/>
        <end position="28"/>
    </location>
</feature>
<dbReference type="PROSITE" id="PS50089">
    <property type="entry name" value="ZF_RING_2"/>
    <property type="match status" value="1"/>
</dbReference>
<sequence>MKVETSFYLIWSFFLFIFACLQFFQGFFPITFVPTLGSDSQKIGADLLEPENNIKSANNGNYYNRSILMIIDALRYDFVEKMPFTWSLLQVDDQAKACMVKLKVHPPTVTMPKIKTIISGTVPSFFDVILNLNSGQAMTSDNLCESYPIIIMFDMIFDFYLFSVTRLKANNKKIVFYGDNVWTKLFPGNDFFMRKGENFDSFFVNDFYEGDKNITNAIKSELLQADWDFMILHFLGLDHIGHVLGAQNPTIDEKLLEMDEIIKEIYLKFISNQQNLIFITGDHGMRDAGGHGGSSQDETQVPLIVLGIHCEINEDFYDQTDLATTASILLGLKVPETSNGALIPELLNDFSDNEKLFALNYTSNKLIEKIESQFGVETMKEKEFYLQLTEAHSYHQKYLDLRDPSSFMHSILKYTTSSQEMRSLLTANTVKYDMTSISISTLLAFSIWFKVLIVILNEKEFIEMNFNGKRFGVSLFISIIILKLVVFDVSSVTWSHFFCLLVSIWIITLNVWYLVNEFNLQRISKSNEIRKKQNYSELKGKLMSSEVESAIPTSTLPEVVLAAEENGEVYDYGLNLISTMAAARENISENRSTIVISTQSTNSVVGNKMIDVRIINSGSNSEEEESNNSPSSVNINDSVGVISTHDIISTNSTENENTINSSSNDEIDESVPIINSNSSIEEVEEETVAVEDIDTDDDVILVVQPMETIELLGDDDDDESEADVQIVNSNQPIPKPLPAKPKLLPHLNQNQQNLQYHPTTTYNNTSNNNNSSNNTSMTLSFPSIPRLPEPQAGSSASTSGLSSIYLDDEPLGLIKDLLDDHFGQLDFDLPITANLQMAPEQSQVTSQSHNSFGKSPRELFVSHLSTEIAIQTEAEYKPHVVDMETQTDEEYNDDDGDGTQCPICYEPWEESGEHSLVSLKCGHLFGESCVKRWLNDQQVQQNKRFCPVCRTKAETKHIRPLYARRIVQIKYERLNELKAELANSKERAKKYETLYKRELGRQELLRTGMQMNGHRGGPSTSNLNVPPLITSNHPLSMQAQPPLSLQTNPSIHVTNGTIQQGVPQLNLPTTSRGPLNRNTRPYTHTIYPAPMVASRVTRVHRPDQILRMLFDDYPHDYSAPIPIQHSAINATDPRTNNN</sequence>
<dbReference type="PANTHER" id="PTHR23072:SF0">
    <property type="entry name" value="GPI ETHANOLAMINE PHOSPHATE TRANSFERASE 2"/>
    <property type="match status" value="1"/>
</dbReference>
<evidence type="ECO:0000259" key="7">
    <source>
        <dbReference type="PROSITE" id="PS50089"/>
    </source>
</evidence>
<dbReference type="GO" id="GO:0006506">
    <property type="term" value="P:GPI anchor biosynthetic process"/>
    <property type="evidence" value="ECO:0007669"/>
    <property type="project" value="InterPro"/>
</dbReference>
<feature type="region of interest" description="Disordered" evidence="5">
    <location>
        <begin position="650"/>
        <end position="669"/>
    </location>
</feature>
<dbReference type="SUPFAM" id="SSF57850">
    <property type="entry name" value="RING/U-box"/>
    <property type="match status" value="1"/>
</dbReference>
<dbReference type="Pfam" id="PF13639">
    <property type="entry name" value="zf-RING_2"/>
    <property type="match status" value="1"/>
</dbReference>
<dbReference type="SUPFAM" id="SSF53649">
    <property type="entry name" value="Alkaline phosphatase-like"/>
    <property type="match status" value="1"/>
</dbReference>
<feature type="region of interest" description="Disordered" evidence="5">
    <location>
        <begin position="618"/>
        <end position="637"/>
    </location>
</feature>
<keyword evidence="4" id="KW-0175">Coiled coil</keyword>
<reference evidence="8" key="1">
    <citation type="submission" date="2018-07" db="EMBL/GenBank/DDBJ databases">
        <authorList>
            <person name="Quirk P.G."/>
            <person name="Krulwich T.A."/>
        </authorList>
    </citation>
    <scope>NUCLEOTIDE SEQUENCE</scope>
</reference>
<feature type="coiled-coil region" evidence="4">
    <location>
        <begin position="967"/>
        <end position="994"/>
    </location>
</feature>
<dbReference type="GO" id="GO:0008270">
    <property type="term" value="F:zinc ion binding"/>
    <property type="evidence" value="ECO:0007669"/>
    <property type="project" value="UniProtKB-KW"/>
</dbReference>
<feature type="transmembrane region" description="Helical" evidence="6">
    <location>
        <begin position="437"/>
        <end position="456"/>
    </location>
</feature>
<dbReference type="AlphaFoldDB" id="A0A336LWH5"/>
<dbReference type="InterPro" id="IPR013083">
    <property type="entry name" value="Znf_RING/FYVE/PHD"/>
</dbReference>
<dbReference type="SMART" id="SM00184">
    <property type="entry name" value="RING"/>
    <property type="match status" value="1"/>
</dbReference>
<keyword evidence="1 3" id="KW-0863">Zinc-finger</keyword>
<proteinExistence type="predicted"/>
<feature type="compositionally biased region" description="Low complexity" evidence="5">
    <location>
        <begin position="627"/>
        <end position="637"/>
    </location>
</feature>
<dbReference type="GO" id="GO:0005789">
    <property type="term" value="C:endoplasmic reticulum membrane"/>
    <property type="evidence" value="ECO:0007669"/>
    <property type="project" value="TreeGrafter"/>
</dbReference>
<dbReference type="PANTHER" id="PTHR23072">
    <property type="entry name" value="PHOSPHATIDYLINOSITOL GLYCAN-RELATED"/>
    <property type="match status" value="1"/>
</dbReference>
<dbReference type="GO" id="GO:0051267">
    <property type="term" value="F:CP2 mannose-ethanolamine phosphotransferase activity"/>
    <property type="evidence" value="ECO:0007669"/>
    <property type="project" value="TreeGrafter"/>
</dbReference>
<evidence type="ECO:0000256" key="2">
    <source>
        <dbReference type="ARBA" id="ARBA00022833"/>
    </source>
</evidence>
<evidence type="ECO:0000256" key="1">
    <source>
        <dbReference type="ARBA" id="ARBA00022771"/>
    </source>
</evidence>
<dbReference type="InterPro" id="IPR017850">
    <property type="entry name" value="Alkaline_phosphatase_core_sf"/>
</dbReference>
<gene>
    <name evidence="8" type="primary">CSON006523</name>
</gene>
<dbReference type="Gene3D" id="3.40.720.10">
    <property type="entry name" value="Alkaline Phosphatase, subunit A"/>
    <property type="match status" value="1"/>
</dbReference>
<feature type="compositionally biased region" description="Polar residues" evidence="5">
    <location>
        <begin position="1061"/>
        <end position="1082"/>
    </location>
</feature>
<evidence type="ECO:0000256" key="5">
    <source>
        <dbReference type="SAM" id="MobiDB-lite"/>
    </source>
</evidence>
<keyword evidence="6" id="KW-0812">Transmembrane</keyword>
<feature type="transmembrane region" description="Helical" evidence="6">
    <location>
        <begin position="493"/>
        <end position="515"/>
    </location>
</feature>
<feature type="domain" description="RING-type" evidence="7">
    <location>
        <begin position="901"/>
        <end position="950"/>
    </location>
</feature>
<name>A0A336LWH5_CULSO</name>